<dbReference type="EMBL" id="CP027668">
    <property type="protein sequence ID" value="AVO44607.1"/>
    <property type="molecule type" value="Genomic_DNA"/>
</dbReference>
<keyword evidence="1" id="KW-0472">Membrane</keyword>
<dbReference type="InterPro" id="IPR003425">
    <property type="entry name" value="CCB3/YggT"/>
</dbReference>
<sequence>MTPSAADWLYHGPNLVIAALLYTLIGRYILSLLFKPDSDKVIWRVFAQVTDPVLGAVRAITPAVVPNGLVMIAAIFWLIILRMLWLLVAAMWGFLPRVGA</sequence>
<evidence type="ECO:0000313" key="3">
    <source>
        <dbReference type="Proteomes" id="UP000237889"/>
    </source>
</evidence>
<name>A0A2S0N9C3_9HYPH</name>
<proteinExistence type="predicted"/>
<dbReference type="AlphaFoldDB" id="A0A2S0N9C3"/>
<dbReference type="GO" id="GO:0016020">
    <property type="term" value="C:membrane"/>
    <property type="evidence" value="ECO:0007669"/>
    <property type="project" value="InterPro"/>
</dbReference>
<accession>A0A2S0N9C3</accession>
<dbReference type="Pfam" id="PF02325">
    <property type="entry name" value="CCB3_YggT"/>
    <property type="match status" value="1"/>
</dbReference>
<keyword evidence="3" id="KW-1185">Reference proteome</keyword>
<keyword evidence="1" id="KW-1133">Transmembrane helix</keyword>
<keyword evidence="1" id="KW-0812">Transmembrane</keyword>
<evidence type="ECO:0000313" key="2">
    <source>
        <dbReference type="EMBL" id="AVO44607.1"/>
    </source>
</evidence>
<dbReference type="RefSeq" id="WP_106747950.1">
    <property type="nucleotide sequence ID" value="NZ_CP027668.1"/>
</dbReference>
<feature type="transmembrane region" description="Helical" evidence="1">
    <location>
        <begin position="15"/>
        <end position="34"/>
    </location>
</feature>
<dbReference type="OrthoDB" id="7376104at2"/>
<evidence type="ECO:0000256" key="1">
    <source>
        <dbReference type="SAM" id="Phobius"/>
    </source>
</evidence>
<protein>
    <submittedName>
        <fullName evidence="2">YggT family protein</fullName>
    </submittedName>
</protein>
<feature type="transmembrane region" description="Helical" evidence="1">
    <location>
        <begin position="72"/>
        <end position="95"/>
    </location>
</feature>
<organism evidence="2 3">
    <name type="scientific">Phreatobacter cathodiphilus</name>
    <dbReference type="NCBI Taxonomy" id="1868589"/>
    <lineage>
        <taxon>Bacteria</taxon>
        <taxon>Pseudomonadati</taxon>
        <taxon>Pseudomonadota</taxon>
        <taxon>Alphaproteobacteria</taxon>
        <taxon>Hyphomicrobiales</taxon>
        <taxon>Phreatobacteraceae</taxon>
        <taxon>Phreatobacter</taxon>
    </lineage>
</organism>
<gene>
    <name evidence="2" type="ORF">C6569_05775</name>
</gene>
<dbReference type="KEGG" id="phr:C6569_05775"/>
<reference evidence="2 3" key="1">
    <citation type="submission" date="2018-03" db="EMBL/GenBank/DDBJ databases">
        <title>Genome sequencing of Phreatobacter sp.</title>
        <authorList>
            <person name="Kim S.-J."/>
            <person name="Heo J."/>
            <person name="Kwon S.-W."/>
        </authorList>
    </citation>
    <scope>NUCLEOTIDE SEQUENCE [LARGE SCALE GENOMIC DNA]</scope>
    <source>
        <strain evidence="2 3">S-12</strain>
    </source>
</reference>
<dbReference type="Proteomes" id="UP000237889">
    <property type="component" value="Chromosome"/>
</dbReference>